<accession>A7MYZ1</accession>
<dbReference type="RefSeq" id="WP_012127592.1">
    <property type="nucleotide sequence ID" value="NC_009783.1"/>
</dbReference>
<dbReference type="AlphaFoldDB" id="A7MYZ1"/>
<name>A7MYZ1_VIBC1</name>
<evidence type="ECO:0000313" key="2">
    <source>
        <dbReference type="Proteomes" id="UP000008152"/>
    </source>
</evidence>
<dbReference type="KEGG" id="vha:VIBHAR_01781"/>
<dbReference type="EMBL" id="CP000789">
    <property type="protein sequence ID" value="ABU70750.1"/>
    <property type="molecule type" value="Genomic_DNA"/>
</dbReference>
<gene>
    <name evidence="1" type="ordered locus">VIBHAR_01781</name>
</gene>
<organism evidence="1 2">
    <name type="scientific">Vibrio campbellii (strain ATCC BAA-1116)</name>
    <dbReference type="NCBI Taxonomy" id="2902295"/>
    <lineage>
        <taxon>Bacteria</taxon>
        <taxon>Pseudomonadati</taxon>
        <taxon>Pseudomonadota</taxon>
        <taxon>Gammaproteobacteria</taxon>
        <taxon>Vibrionales</taxon>
        <taxon>Vibrionaceae</taxon>
        <taxon>Vibrio</taxon>
    </lineage>
</organism>
<protein>
    <submittedName>
        <fullName evidence="1">Uncharacterized protein</fullName>
    </submittedName>
</protein>
<evidence type="ECO:0000313" key="1">
    <source>
        <dbReference type="EMBL" id="ABU70750.1"/>
    </source>
</evidence>
<dbReference type="PATRIC" id="fig|338187.25.peg.895"/>
<dbReference type="Proteomes" id="UP000008152">
    <property type="component" value="Chromosome I"/>
</dbReference>
<proteinExistence type="predicted"/>
<sequence length="295" mass="33703">MKSSIFFISNSFNFDASVEDLVSSLSFAGTLIEKMESDKFISFFKSSDFYENAVNKIFGPNAIPESGLLSSLIYDGALNRAKCKSVDSSEILQLVNKEKPELDGNWISVFGDFPEPPKVNYENRKVNTEQDIINFSKGVVLENTYTCQEYSDVFEGIYRNLIFHPSYNDIENIDGGVENFISGILDMFDVMNSYVPTDGHTEQDIKFINGKIKFTTCEEGGGKKRRKNKESQLNFSFDIDGKIKSFNCEFHCKLEYFDNQYKKGKYHNNNRMYFGFNKGIKDNNKILIAHLGSHL</sequence>
<reference evidence="1 2" key="1">
    <citation type="submission" date="2007-08" db="EMBL/GenBank/DDBJ databases">
        <authorList>
            <consortium name="The Vibrio harveyi Genome Sequencing Project"/>
            <person name="Bassler B."/>
            <person name="Clifton S.W."/>
            <person name="Fulton L."/>
            <person name="Delehaunty K."/>
            <person name="Fronick C."/>
            <person name="Harrison M."/>
            <person name="Markivic C."/>
            <person name="Fulton R."/>
            <person name="Tin-Wollam A.-M."/>
            <person name="Shah N."/>
            <person name="Pepin K."/>
            <person name="Nash W."/>
            <person name="Thiruvilangam P."/>
            <person name="Bhonagiri V."/>
            <person name="Waters C."/>
            <person name="Tu K.C."/>
            <person name="Irgon J."/>
            <person name="Wilson R.K."/>
        </authorList>
    </citation>
    <scope>NUCLEOTIDE SEQUENCE [LARGE SCALE GENOMIC DNA]</scope>
    <source>
        <strain evidence="2">ATCC BAA-1116 / BB120</strain>
    </source>
</reference>